<sequence length="299" mass="32582">MDDENPCPPLLATAPKPSAASAGDELLLLRFRSGLKWCALDLSASSVHRAASYLTFLIFTILIPVTISLLLLPQLTPAAAVNYNLSFNQLVQLPESSLAAIAFFTLSGDTSGIRQLLLVDGLLHDSAAVRRGYAARVDRAFRYLAAVLLPSFSVELAHKAVVFNAPSAAPLWRSAALAAAVASWVYRTGVFLLVCVLFRLTCELQILRFEELHEMFAAGGGGSGRRENVEAVMFREHGRIRMQLRETSHMYRIFILGSLVTITVSQLGALLMVLSTKAEKNFSNSGDLVGRSYPHRSFG</sequence>
<accession>A0AAP0FVP8</accession>
<gene>
    <name evidence="2" type="ORF">KSP39_PZI021041</name>
</gene>
<dbReference type="Pfam" id="PF12056">
    <property type="entry name" value="DUF3537"/>
    <property type="match status" value="1"/>
</dbReference>
<dbReference type="Proteomes" id="UP001418222">
    <property type="component" value="Unassembled WGS sequence"/>
</dbReference>
<dbReference type="PANTHER" id="PTHR31963">
    <property type="entry name" value="RAS GUANINE NUCLEOTIDE EXCHANGE FACTOR K"/>
    <property type="match status" value="1"/>
</dbReference>
<dbReference type="EMBL" id="JBBWWQ010000019">
    <property type="protein sequence ID" value="KAK8918438.1"/>
    <property type="molecule type" value="Genomic_DNA"/>
</dbReference>
<evidence type="ECO:0000313" key="2">
    <source>
        <dbReference type="EMBL" id="KAK8918438.1"/>
    </source>
</evidence>
<proteinExistence type="predicted"/>
<dbReference type="InterPro" id="IPR021924">
    <property type="entry name" value="DUF3537"/>
</dbReference>
<feature type="transmembrane region" description="Helical" evidence="1">
    <location>
        <begin position="50"/>
        <end position="72"/>
    </location>
</feature>
<keyword evidence="3" id="KW-1185">Reference proteome</keyword>
<reference evidence="2 3" key="1">
    <citation type="journal article" date="2022" name="Nat. Plants">
        <title>Genomes of leafy and leafless Platanthera orchids illuminate the evolution of mycoheterotrophy.</title>
        <authorList>
            <person name="Li M.H."/>
            <person name="Liu K.W."/>
            <person name="Li Z."/>
            <person name="Lu H.C."/>
            <person name="Ye Q.L."/>
            <person name="Zhang D."/>
            <person name="Wang J.Y."/>
            <person name="Li Y.F."/>
            <person name="Zhong Z.M."/>
            <person name="Liu X."/>
            <person name="Yu X."/>
            <person name="Liu D.K."/>
            <person name="Tu X.D."/>
            <person name="Liu B."/>
            <person name="Hao Y."/>
            <person name="Liao X.Y."/>
            <person name="Jiang Y.T."/>
            <person name="Sun W.H."/>
            <person name="Chen J."/>
            <person name="Chen Y.Q."/>
            <person name="Ai Y."/>
            <person name="Zhai J.W."/>
            <person name="Wu S.S."/>
            <person name="Zhou Z."/>
            <person name="Hsiao Y.Y."/>
            <person name="Wu W.L."/>
            <person name="Chen Y.Y."/>
            <person name="Lin Y.F."/>
            <person name="Hsu J.L."/>
            <person name="Li C.Y."/>
            <person name="Wang Z.W."/>
            <person name="Zhao X."/>
            <person name="Zhong W.Y."/>
            <person name="Ma X.K."/>
            <person name="Ma L."/>
            <person name="Huang J."/>
            <person name="Chen G.Z."/>
            <person name="Huang M.Z."/>
            <person name="Huang L."/>
            <person name="Peng D.H."/>
            <person name="Luo Y.B."/>
            <person name="Zou S.Q."/>
            <person name="Chen S.P."/>
            <person name="Lan S."/>
            <person name="Tsai W.C."/>
            <person name="Van de Peer Y."/>
            <person name="Liu Z.J."/>
        </authorList>
    </citation>
    <scope>NUCLEOTIDE SEQUENCE [LARGE SCALE GENOMIC DNA]</scope>
    <source>
        <strain evidence="2">Lor287</strain>
    </source>
</reference>
<name>A0AAP0FVP8_9ASPA</name>
<keyword evidence="1" id="KW-0472">Membrane</keyword>
<evidence type="ECO:0000313" key="3">
    <source>
        <dbReference type="Proteomes" id="UP001418222"/>
    </source>
</evidence>
<feature type="transmembrane region" description="Helical" evidence="1">
    <location>
        <begin position="140"/>
        <end position="163"/>
    </location>
</feature>
<dbReference type="PANTHER" id="PTHR31963:SF4">
    <property type="entry name" value="GUSTATORY RECEPTOR"/>
    <property type="match status" value="1"/>
</dbReference>
<feature type="transmembrane region" description="Helical" evidence="1">
    <location>
        <begin position="175"/>
        <end position="198"/>
    </location>
</feature>
<evidence type="ECO:0000256" key="1">
    <source>
        <dbReference type="SAM" id="Phobius"/>
    </source>
</evidence>
<protein>
    <submittedName>
        <fullName evidence="2">Uncharacterized protein</fullName>
    </submittedName>
</protein>
<comment type="caution">
    <text evidence="2">The sequence shown here is derived from an EMBL/GenBank/DDBJ whole genome shotgun (WGS) entry which is preliminary data.</text>
</comment>
<organism evidence="2 3">
    <name type="scientific">Platanthera zijinensis</name>
    <dbReference type="NCBI Taxonomy" id="2320716"/>
    <lineage>
        <taxon>Eukaryota</taxon>
        <taxon>Viridiplantae</taxon>
        <taxon>Streptophyta</taxon>
        <taxon>Embryophyta</taxon>
        <taxon>Tracheophyta</taxon>
        <taxon>Spermatophyta</taxon>
        <taxon>Magnoliopsida</taxon>
        <taxon>Liliopsida</taxon>
        <taxon>Asparagales</taxon>
        <taxon>Orchidaceae</taxon>
        <taxon>Orchidoideae</taxon>
        <taxon>Orchideae</taxon>
        <taxon>Orchidinae</taxon>
        <taxon>Platanthera</taxon>
    </lineage>
</organism>
<keyword evidence="1" id="KW-1133">Transmembrane helix</keyword>
<feature type="transmembrane region" description="Helical" evidence="1">
    <location>
        <begin position="251"/>
        <end position="274"/>
    </location>
</feature>
<dbReference type="AlphaFoldDB" id="A0AAP0FVP8"/>
<keyword evidence="1" id="KW-0812">Transmembrane</keyword>